<evidence type="ECO:0000313" key="3">
    <source>
        <dbReference type="Proteomes" id="UP001165122"/>
    </source>
</evidence>
<dbReference type="EMBL" id="BRXW01000139">
    <property type="protein sequence ID" value="GMI09605.1"/>
    <property type="molecule type" value="Genomic_DNA"/>
</dbReference>
<evidence type="ECO:0000313" key="2">
    <source>
        <dbReference type="EMBL" id="GMI09605.1"/>
    </source>
</evidence>
<dbReference type="AlphaFoldDB" id="A0A9W7KS91"/>
<keyword evidence="1" id="KW-0175">Coiled coil</keyword>
<evidence type="ECO:0000256" key="1">
    <source>
        <dbReference type="SAM" id="Coils"/>
    </source>
</evidence>
<proteinExistence type="predicted"/>
<gene>
    <name evidence="2" type="ORF">TrLO_g6559</name>
</gene>
<sequence>MHSKSLLVLLAILPLYSSFFPFIRSTLFQQSRHILLQGVDDGQDWSQVDKLLEIAKRGPEDEDDLRRIAEEKLDAAEAALEQQKIDLKLAIEEERVKADLARQNRTTEAMASVGSKIDDLIDGFYDSIDGGDGGDVVLSSTDTSSVDVVSSSENVGDNVVPPTSILSLPYTPSTPLLYPDPPSTSIPTHLIISTSPKTFTPSGLKPLLQSLPDLSNLRTLIILSPLGSDREFKGLAGMFSNTDNRDAEIELLSELKKLTKFNVIPMTYHVIKIQIEGSKSPSSDIVNGVALPGITSTSYNNKHAIGLGDIYDGPCSSSFREKIINKIVEGVTWGNRTISLVGEGDVGGEEVDYLLRKGEGPEVLRIGFEGVKNSEGLRIYILEVLRRFKSGVSKFTVDEEGSSIVVKFKDAGGMGYGDKDNKDSEKKSAPTAFPNLKEGGLKINFDVIEETNLILRVERWDYPREWEKRKVAIKAMTEEGIVREVKKRVVEWVEEHRG</sequence>
<dbReference type="OrthoDB" id="41001at2759"/>
<reference evidence="3" key="1">
    <citation type="journal article" date="2023" name="Commun. Biol.">
        <title>Genome analysis of Parmales, the sister group of diatoms, reveals the evolutionary specialization of diatoms from phago-mixotrophs to photoautotrophs.</title>
        <authorList>
            <person name="Ban H."/>
            <person name="Sato S."/>
            <person name="Yoshikawa S."/>
            <person name="Yamada K."/>
            <person name="Nakamura Y."/>
            <person name="Ichinomiya M."/>
            <person name="Sato N."/>
            <person name="Blanc-Mathieu R."/>
            <person name="Endo H."/>
            <person name="Kuwata A."/>
            <person name="Ogata H."/>
        </authorList>
    </citation>
    <scope>NUCLEOTIDE SEQUENCE [LARGE SCALE GENOMIC DNA]</scope>
    <source>
        <strain evidence="3">NIES 3700</strain>
    </source>
</reference>
<name>A0A9W7KS91_9STRA</name>
<accession>A0A9W7KS91</accession>
<keyword evidence="3" id="KW-1185">Reference proteome</keyword>
<dbReference type="Proteomes" id="UP001165122">
    <property type="component" value="Unassembled WGS sequence"/>
</dbReference>
<protein>
    <submittedName>
        <fullName evidence="2">Uncharacterized protein</fullName>
    </submittedName>
</protein>
<organism evidence="2 3">
    <name type="scientific">Triparma laevis f. longispina</name>
    <dbReference type="NCBI Taxonomy" id="1714387"/>
    <lineage>
        <taxon>Eukaryota</taxon>
        <taxon>Sar</taxon>
        <taxon>Stramenopiles</taxon>
        <taxon>Ochrophyta</taxon>
        <taxon>Bolidophyceae</taxon>
        <taxon>Parmales</taxon>
        <taxon>Triparmaceae</taxon>
        <taxon>Triparma</taxon>
    </lineage>
</organism>
<feature type="coiled-coil region" evidence="1">
    <location>
        <begin position="66"/>
        <end position="93"/>
    </location>
</feature>
<comment type="caution">
    <text evidence="2">The sequence shown here is derived from an EMBL/GenBank/DDBJ whole genome shotgun (WGS) entry which is preliminary data.</text>
</comment>